<dbReference type="Pfam" id="PF04178">
    <property type="entry name" value="Got1"/>
    <property type="match status" value="1"/>
</dbReference>
<protein>
    <recommendedName>
        <fullName evidence="9">Vesicle transport protein</fullName>
    </recommendedName>
</protein>
<evidence type="ECO:0000256" key="5">
    <source>
        <dbReference type="ARBA" id="ARBA00023136"/>
    </source>
</evidence>
<dbReference type="Proteomes" id="UP000836788">
    <property type="component" value="Chromosome 7"/>
</dbReference>
<evidence type="ECO:0000256" key="3">
    <source>
        <dbReference type="ARBA" id="ARBA00022989"/>
    </source>
</evidence>
<evidence type="ECO:0000256" key="2">
    <source>
        <dbReference type="ARBA" id="ARBA00022692"/>
    </source>
</evidence>
<dbReference type="GO" id="GO:0005829">
    <property type="term" value="C:cytosol"/>
    <property type="evidence" value="ECO:0007669"/>
    <property type="project" value="GOC"/>
</dbReference>
<keyword evidence="4" id="KW-0333">Golgi apparatus</keyword>
<dbReference type="PANTHER" id="PTHR21493">
    <property type="entry name" value="CGI-141-RELATED/LIPASE CONTAINING PROTEIN"/>
    <property type="match status" value="1"/>
</dbReference>
<reference evidence="8" key="1">
    <citation type="submission" date="2022-02" db="EMBL/GenBank/DDBJ databases">
        <authorList>
            <person name="Giguere J D."/>
        </authorList>
    </citation>
    <scope>NUCLEOTIDE SEQUENCE</scope>
    <source>
        <strain evidence="8">CCAP 1055/1</strain>
    </source>
</reference>
<feature type="transmembrane region" description="Helical" evidence="7">
    <location>
        <begin position="33"/>
        <end position="53"/>
    </location>
</feature>
<organism evidence="8">
    <name type="scientific">Phaeodactylum tricornutum</name>
    <name type="common">Diatom</name>
    <dbReference type="NCBI Taxonomy" id="2850"/>
    <lineage>
        <taxon>Eukaryota</taxon>
        <taxon>Sar</taxon>
        <taxon>Stramenopiles</taxon>
        <taxon>Ochrophyta</taxon>
        <taxon>Bacillariophyta</taxon>
        <taxon>Bacillariophyceae</taxon>
        <taxon>Bacillariophycidae</taxon>
        <taxon>Naviculales</taxon>
        <taxon>Phaeodactylaceae</taxon>
        <taxon>Phaeodactylum</taxon>
    </lineage>
</organism>
<keyword evidence="2 7" id="KW-0812">Transmembrane</keyword>
<evidence type="ECO:0000313" key="8">
    <source>
        <dbReference type="EMBL" id="CAG9292854.1"/>
    </source>
</evidence>
<proteinExistence type="inferred from homology"/>
<evidence type="ECO:0008006" key="9">
    <source>
        <dbReference type="Google" id="ProtNLM"/>
    </source>
</evidence>
<comment type="subcellular location">
    <subcellularLocation>
        <location evidence="1">Golgi apparatus membrane</location>
        <topology evidence="1">Multi-pass membrane protein</topology>
    </subcellularLocation>
</comment>
<feature type="transmembrane region" description="Helical" evidence="7">
    <location>
        <begin position="60"/>
        <end position="78"/>
    </location>
</feature>
<comment type="similarity">
    <text evidence="6">Belongs to the GOT1 family.</text>
</comment>
<evidence type="ECO:0000256" key="6">
    <source>
        <dbReference type="ARBA" id="ARBA00025799"/>
    </source>
</evidence>
<dbReference type="GO" id="GO:0042147">
    <property type="term" value="P:retrograde transport, endosome to Golgi"/>
    <property type="evidence" value="ECO:0007669"/>
    <property type="project" value="InterPro"/>
</dbReference>
<dbReference type="AlphaFoldDB" id="A0A8J9SF36"/>
<feature type="non-terminal residue" evidence="8">
    <location>
        <position position="1"/>
    </location>
</feature>
<keyword evidence="5 7" id="KW-0472">Membrane</keyword>
<sequence>RKVGLTLLASGIMVTMLGISLFFNKTLMRLGNLLFIAGVPVTLGPSRTMGYFLQPQKTRATVCLVLGILLVFFGHPVFGMVLEAFGLLNLFGNMFPLLMAVVKQMPIVGNLM</sequence>
<dbReference type="PANTHER" id="PTHR21493:SF9">
    <property type="entry name" value="GOLGI TRANSPORT PROTEIN 1-RELATED"/>
    <property type="match status" value="1"/>
</dbReference>
<dbReference type="InterPro" id="IPR007305">
    <property type="entry name" value="Vesicle_transpt_Got1/SFT2"/>
</dbReference>
<dbReference type="GO" id="GO:0006888">
    <property type="term" value="P:endoplasmic reticulum to Golgi vesicle-mediated transport"/>
    <property type="evidence" value="ECO:0007669"/>
    <property type="project" value="InterPro"/>
</dbReference>
<name>A0A8J9SF36_PHATR</name>
<keyword evidence="3 7" id="KW-1133">Transmembrane helix</keyword>
<dbReference type="GO" id="GO:0000139">
    <property type="term" value="C:Golgi membrane"/>
    <property type="evidence" value="ECO:0007669"/>
    <property type="project" value="UniProtKB-SubCell"/>
</dbReference>
<accession>A0A8J9SF36</accession>
<gene>
    <name evidence="8" type="ORF">PTTT1_LOCUS49688</name>
</gene>
<dbReference type="EMBL" id="OU594948">
    <property type="protein sequence ID" value="CAG9292854.1"/>
    <property type="molecule type" value="Genomic_DNA"/>
</dbReference>
<evidence type="ECO:0000256" key="4">
    <source>
        <dbReference type="ARBA" id="ARBA00023034"/>
    </source>
</evidence>
<feature type="non-terminal residue" evidence="8">
    <location>
        <position position="112"/>
    </location>
</feature>
<dbReference type="InterPro" id="IPR045176">
    <property type="entry name" value="Got1"/>
</dbReference>
<evidence type="ECO:0000256" key="1">
    <source>
        <dbReference type="ARBA" id="ARBA00004653"/>
    </source>
</evidence>
<evidence type="ECO:0000256" key="7">
    <source>
        <dbReference type="SAM" id="Phobius"/>
    </source>
</evidence>
<feature type="transmembrane region" description="Helical" evidence="7">
    <location>
        <begin position="7"/>
        <end position="27"/>
    </location>
</feature>